<dbReference type="Gene3D" id="1.10.8.60">
    <property type="match status" value="1"/>
</dbReference>
<keyword evidence="3" id="KW-0808">Transferase</keyword>
<gene>
    <name evidence="11" type="ORF">HMPREF3213_01102</name>
</gene>
<evidence type="ECO:0000259" key="9">
    <source>
        <dbReference type="Pfam" id="PF06144"/>
    </source>
</evidence>
<dbReference type="GO" id="GO:0006261">
    <property type="term" value="P:DNA-templated DNA replication"/>
    <property type="evidence" value="ECO:0007669"/>
    <property type="project" value="TreeGrafter"/>
</dbReference>
<dbReference type="AlphaFoldDB" id="A0A150JX59"/>
<keyword evidence="6" id="KW-0239">DNA-directed DNA polymerase</keyword>
<evidence type="ECO:0000256" key="2">
    <source>
        <dbReference type="ARBA" id="ARBA00017703"/>
    </source>
</evidence>
<evidence type="ECO:0000256" key="5">
    <source>
        <dbReference type="ARBA" id="ARBA00022705"/>
    </source>
</evidence>
<evidence type="ECO:0000256" key="7">
    <source>
        <dbReference type="ARBA" id="ARBA00034754"/>
    </source>
</evidence>
<dbReference type="PANTHER" id="PTHR34388:SF1">
    <property type="entry name" value="DNA POLYMERASE III SUBUNIT DELTA"/>
    <property type="match status" value="1"/>
</dbReference>
<dbReference type="Gene3D" id="3.40.50.300">
    <property type="entry name" value="P-loop containing nucleotide triphosphate hydrolases"/>
    <property type="match status" value="1"/>
</dbReference>
<dbReference type="InterPro" id="IPR008921">
    <property type="entry name" value="DNA_pol3_clamp-load_cplx_C"/>
</dbReference>
<keyword evidence="4" id="KW-0548">Nucleotidyltransferase</keyword>
<comment type="catalytic activity">
    <reaction evidence="8">
        <text>DNA(n) + a 2'-deoxyribonucleoside 5'-triphosphate = DNA(n+1) + diphosphate</text>
        <dbReference type="Rhea" id="RHEA:22508"/>
        <dbReference type="Rhea" id="RHEA-COMP:17339"/>
        <dbReference type="Rhea" id="RHEA-COMP:17340"/>
        <dbReference type="ChEBI" id="CHEBI:33019"/>
        <dbReference type="ChEBI" id="CHEBI:61560"/>
        <dbReference type="ChEBI" id="CHEBI:173112"/>
        <dbReference type="EC" id="2.7.7.7"/>
    </reaction>
</comment>
<dbReference type="Gene3D" id="1.20.272.10">
    <property type="match status" value="1"/>
</dbReference>
<proteinExistence type="inferred from homology"/>
<dbReference type="SUPFAM" id="SSF52540">
    <property type="entry name" value="P-loop containing nucleoside triphosphate hydrolases"/>
    <property type="match status" value="1"/>
</dbReference>
<dbReference type="SUPFAM" id="SSF48019">
    <property type="entry name" value="post-AAA+ oligomerization domain-like"/>
    <property type="match status" value="1"/>
</dbReference>
<evidence type="ECO:0000313" key="12">
    <source>
        <dbReference type="Proteomes" id="UP000070376"/>
    </source>
</evidence>
<evidence type="ECO:0000259" key="10">
    <source>
        <dbReference type="Pfam" id="PF21694"/>
    </source>
</evidence>
<evidence type="ECO:0000256" key="4">
    <source>
        <dbReference type="ARBA" id="ARBA00022695"/>
    </source>
</evidence>
<comment type="similarity">
    <text evidence="7">Belongs to the DNA polymerase HolA subunit family.</text>
</comment>
<evidence type="ECO:0000313" key="11">
    <source>
        <dbReference type="EMBL" id="KWZ84043.1"/>
    </source>
</evidence>
<comment type="caution">
    <text evidence="11">The sequence shown here is derived from an EMBL/GenBank/DDBJ whole genome shotgun (WGS) entry which is preliminary data.</text>
</comment>
<dbReference type="InterPro" id="IPR027417">
    <property type="entry name" value="P-loop_NTPase"/>
</dbReference>
<accession>A0A150JX59</accession>
<dbReference type="InterPro" id="IPR005790">
    <property type="entry name" value="DNA_polIII_delta"/>
</dbReference>
<organism evidence="11 12">
    <name type="scientific">Heyndrickxia coagulans</name>
    <name type="common">Weizmannia coagulans</name>
    <dbReference type="NCBI Taxonomy" id="1398"/>
    <lineage>
        <taxon>Bacteria</taxon>
        <taxon>Bacillati</taxon>
        <taxon>Bacillota</taxon>
        <taxon>Bacilli</taxon>
        <taxon>Bacillales</taxon>
        <taxon>Bacillaceae</taxon>
        <taxon>Heyndrickxia</taxon>
    </lineage>
</organism>
<dbReference type="EC" id="2.7.7.7" evidence="1"/>
<dbReference type="PANTHER" id="PTHR34388">
    <property type="entry name" value="DNA POLYMERASE III SUBUNIT DELTA"/>
    <property type="match status" value="1"/>
</dbReference>
<dbReference type="Pfam" id="PF06144">
    <property type="entry name" value="DNA_pol3_delta"/>
    <property type="match status" value="1"/>
</dbReference>
<dbReference type="NCBIfam" id="TIGR01128">
    <property type="entry name" value="holA"/>
    <property type="match status" value="1"/>
</dbReference>
<keyword evidence="5" id="KW-0235">DNA replication</keyword>
<sequence length="341" mass="39257">MDELWKKIERGQFSPLYLLYGAEDYFIQKTKQKLLDHALTPEEADFNYASYDLEEVPVETAVEDAETFPFMGERRLVIAHHPFFLTAEKQKQKVEHQLDKLEAYVKSPAPYTVFVLVAPYEKLDERKKLVKLIKKQAATFQAKKLNERELEGWLVSRAAEEGCRIDRKAAEHLISLAGTNMIALDHEINKLALYAGSGNEITDGMVELLTARSLEQNVFELVEKVVHRRIDEALRIYYDLLKLNEEPIKILALLAGQFRLIYQTKELARRGYGQQQIASYLKVHPYRVKLAAGQAGLFSADELNRIMALLADSDYQMKSGGLKKEMIIEMFLFQLHEMKAK</sequence>
<dbReference type="Pfam" id="PF21694">
    <property type="entry name" value="DNA_pol3_delta_C"/>
    <property type="match status" value="1"/>
</dbReference>
<dbReference type="InterPro" id="IPR010372">
    <property type="entry name" value="DNA_pol3_delta_N"/>
</dbReference>
<dbReference type="GO" id="GO:0003887">
    <property type="term" value="F:DNA-directed DNA polymerase activity"/>
    <property type="evidence" value="ECO:0007669"/>
    <property type="project" value="UniProtKB-KW"/>
</dbReference>
<dbReference type="Proteomes" id="UP000070376">
    <property type="component" value="Unassembled WGS sequence"/>
</dbReference>
<dbReference type="GO" id="GO:0009360">
    <property type="term" value="C:DNA polymerase III complex"/>
    <property type="evidence" value="ECO:0007669"/>
    <property type="project" value="InterPro"/>
</dbReference>
<feature type="domain" description="DNA polymerase III delta N-terminal" evidence="9">
    <location>
        <begin position="17"/>
        <end position="142"/>
    </location>
</feature>
<dbReference type="GeneID" id="93259468"/>
<evidence type="ECO:0000256" key="6">
    <source>
        <dbReference type="ARBA" id="ARBA00022932"/>
    </source>
</evidence>
<dbReference type="RefSeq" id="WP_014097962.1">
    <property type="nucleotide sequence ID" value="NZ_CP017888.1"/>
</dbReference>
<dbReference type="EMBL" id="LRPN01000033">
    <property type="protein sequence ID" value="KWZ84043.1"/>
    <property type="molecule type" value="Genomic_DNA"/>
</dbReference>
<evidence type="ECO:0000256" key="8">
    <source>
        <dbReference type="ARBA" id="ARBA00049244"/>
    </source>
</evidence>
<name>A0A150JX59_HEYCO</name>
<reference evidence="12" key="1">
    <citation type="submission" date="2016-01" db="EMBL/GenBank/DDBJ databases">
        <authorList>
            <person name="Mitreva M."/>
            <person name="Pepin K.H."/>
            <person name="Mihindukulasuriya K.A."/>
            <person name="Fulton R."/>
            <person name="Fronick C."/>
            <person name="O'Laughlin M."/>
            <person name="Miner T."/>
            <person name="Herter B."/>
            <person name="Rosa B.A."/>
            <person name="Cordes M."/>
            <person name="Tomlinson C."/>
            <person name="Wollam A."/>
            <person name="Palsikar V.B."/>
            <person name="Mardis E.R."/>
            <person name="Wilson R.K."/>
        </authorList>
    </citation>
    <scope>NUCLEOTIDE SEQUENCE [LARGE SCALE GENOMIC DNA]</scope>
    <source>
        <strain evidence="12">GED7749B</strain>
    </source>
</reference>
<protein>
    <recommendedName>
        <fullName evidence="2">DNA polymerase III subunit delta</fullName>
        <ecNumber evidence="1">2.7.7.7</ecNumber>
    </recommendedName>
</protein>
<evidence type="ECO:0000256" key="1">
    <source>
        <dbReference type="ARBA" id="ARBA00012417"/>
    </source>
</evidence>
<dbReference type="InterPro" id="IPR048466">
    <property type="entry name" value="DNA_pol3_delta-like_C"/>
</dbReference>
<feature type="domain" description="DNA polymerase III delta subunit-like C-terminal" evidence="10">
    <location>
        <begin position="215"/>
        <end position="335"/>
    </location>
</feature>
<dbReference type="PATRIC" id="fig|1398.22.peg.1111"/>
<evidence type="ECO:0000256" key="3">
    <source>
        <dbReference type="ARBA" id="ARBA00022679"/>
    </source>
</evidence>
<dbReference type="GO" id="GO:0003677">
    <property type="term" value="F:DNA binding"/>
    <property type="evidence" value="ECO:0007669"/>
    <property type="project" value="InterPro"/>
</dbReference>